<sequence length="73" mass="8662">MKSTDLLKMTLILKLMKPLLMIWMMMKQAEKLEKQLHLSRKKVAVDYWKKEKQTNIPLCSKHSTIISMGRTSR</sequence>
<dbReference type="Proteomes" id="UP000887540">
    <property type="component" value="Unplaced"/>
</dbReference>
<dbReference type="WBParaSite" id="ACRNAN_scaffold1580.g22013.t1">
    <property type="protein sequence ID" value="ACRNAN_scaffold1580.g22013.t1"/>
    <property type="gene ID" value="ACRNAN_scaffold1580.g22013"/>
</dbReference>
<evidence type="ECO:0000313" key="2">
    <source>
        <dbReference type="WBParaSite" id="ACRNAN_scaffold1580.g22013.t1"/>
    </source>
</evidence>
<protein>
    <submittedName>
        <fullName evidence="2">ATP synthase F0 subunit 8</fullName>
    </submittedName>
</protein>
<keyword evidence="1" id="KW-1185">Reference proteome</keyword>
<proteinExistence type="predicted"/>
<dbReference type="AlphaFoldDB" id="A0A914CZT5"/>
<reference evidence="2" key="1">
    <citation type="submission" date="2022-11" db="UniProtKB">
        <authorList>
            <consortium name="WormBaseParasite"/>
        </authorList>
    </citation>
    <scope>IDENTIFICATION</scope>
</reference>
<accession>A0A914CZT5</accession>
<name>A0A914CZT5_9BILA</name>
<organism evidence="1 2">
    <name type="scientific">Acrobeloides nanus</name>
    <dbReference type="NCBI Taxonomy" id="290746"/>
    <lineage>
        <taxon>Eukaryota</taxon>
        <taxon>Metazoa</taxon>
        <taxon>Ecdysozoa</taxon>
        <taxon>Nematoda</taxon>
        <taxon>Chromadorea</taxon>
        <taxon>Rhabditida</taxon>
        <taxon>Tylenchina</taxon>
        <taxon>Cephalobomorpha</taxon>
        <taxon>Cephaloboidea</taxon>
        <taxon>Cephalobidae</taxon>
        <taxon>Acrobeloides</taxon>
    </lineage>
</organism>
<evidence type="ECO:0000313" key="1">
    <source>
        <dbReference type="Proteomes" id="UP000887540"/>
    </source>
</evidence>